<keyword evidence="3" id="KW-1185">Reference proteome</keyword>
<dbReference type="SUPFAM" id="SSF52980">
    <property type="entry name" value="Restriction endonuclease-like"/>
    <property type="match status" value="1"/>
</dbReference>
<organism evidence="2 3">
    <name type="scientific">Streptomyces hebeiensis</name>
    <dbReference type="NCBI Taxonomy" id="229486"/>
    <lineage>
        <taxon>Bacteria</taxon>
        <taxon>Bacillati</taxon>
        <taxon>Actinomycetota</taxon>
        <taxon>Actinomycetes</taxon>
        <taxon>Kitasatosporales</taxon>
        <taxon>Streptomycetaceae</taxon>
        <taxon>Streptomyces</taxon>
    </lineage>
</organism>
<keyword evidence="2" id="KW-0540">Nuclease</keyword>
<proteinExistence type="predicted"/>
<dbReference type="Proteomes" id="UP001501371">
    <property type="component" value="Unassembled WGS sequence"/>
</dbReference>
<dbReference type="InterPro" id="IPR012296">
    <property type="entry name" value="Nuclease_put_TT1808"/>
</dbReference>
<feature type="domain" description="Putative restriction endonuclease" evidence="1">
    <location>
        <begin position="13"/>
        <end position="187"/>
    </location>
</feature>
<dbReference type="InterPro" id="IPR008538">
    <property type="entry name" value="Uma2"/>
</dbReference>
<dbReference type="RefSeq" id="WP_344269832.1">
    <property type="nucleotide sequence ID" value="NZ_BAAAKV010000004.1"/>
</dbReference>
<dbReference type="GO" id="GO:0004519">
    <property type="term" value="F:endonuclease activity"/>
    <property type="evidence" value="ECO:0007669"/>
    <property type="project" value="UniProtKB-KW"/>
</dbReference>
<keyword evidence="2" id="KW-0255">Endonuclease</keyword>
<evidence type="ECO:0000259" key="1">
    <source>
        <dbReference type="Pfam" id="PF05685"/>
    </source>
</evidence>
<evidence type="ECO:0000313" key="3">
    <source>
        <dbReference type="Proteomes" id="UP001501371"/>
    </source>
</evidence>
<comment type="caution">
    <text evidence="2">The sequence shown here is derived from an EMBL/GenBank/DDBJ whole genome shotgun (WGS) entry which is preliminary data.</text>
</comment>
<dbReference type="CDD" id="cd06260">
    <property type="entry name" value="DUF820-like"/>
    <property type="match status" value="1"/>
</dbReference>
<keyword evidence="2" id="KW-0378">Hydrolase</keyword>
<protein>
    <submittedName>
        <fullName evidence="2">Uma2 family endonuclease</fullName>
    </submittedName>
</protein>
<dbReference type="Pfam" id="PF05685">
    <property type="entry name" value="Uma2"/>
    <property type="match status" value="1"/>
</dbReference>
<dbReference type="EMBL" id="BAAAKV010000004">
    <property type="protein sequence ID" value="GAA1153711.1"/>
    <property type="molecule type" value="Genomic_DNA"/>
</dbReference>
<dbReference type="PANTHER" id="PTHR35400">
    <property type="entry name" value="SLR1083 PROTEIN"/>
    <property type="match status" value="1"/>
</dbReference>
<sequence>MTVMTEYAVQMSVEEFERIARLVERETDTVRLEFINGRIGFKGMTDGDHAEIIRWLQQRCMQARPDLWLYAGGEIGLLVEAYRKGRAKPDAVLAPEDTFAGQGDWADPARVLMTAEVTSYDWDTDRRDRKEKPAAYAAAGIPVYLLIDRHHCTVTVHSDPSGDGYGFRQVADFGKKVLLPDPVGIEFDTEALKKYVR</sequence>
<evidence type="ECO:0000313" key="2">
    <source>
        <dbReference type="EMBL" id="GAA1153711.1"/>
    </source>
</evidence>
<name>A0ABN1UIP8_9ACTN</name>
<dbReference type="Gene3D" id="3.90.1570.10">
    <property type="entry name" value="tt1808, chain A"/>
    <property type="match status" value="1"/>
</dbReference>
<dbReference type="PANTHER" id="PTHR35400:SF3">
    <property type="entry name" value="SLL1072 PROTEIN"/>
    <property type="match status" value="1"/>
</dbReference>
<gene>
    <name evidence="2" type="ORF">GCM10009654_06580</name>
</gene>
<reference evidence="2 3" key="1">
    <citation type="journal article" date="2019" name="Int. J. Syst. Evol. Microbiol.">
        <title>The Global Catalogue of Microorganisms (GCM) 10K type strain sequencing project: providing services to taxonomists for standard genome sequencing and annotation.</title>
        <authorList>
            <consortium name="The Broad Institute Genomics Platform"/>
            <consortium name="The Broad Institute Genome Sequencing Center for Infectious Disease"/>
            <person name="Wu L."/>
            <person name="Ma J."/>
        </authorList>
    </citation>
    <scope>NUCLEOTIDE SEQUENCE [LARGE SCALE GENOMIC DNA]</scope>
    <source>
        <strain evidence="2 3">JCM 12696</strain>
    </source>
</reference>
<accession>A0ABN1UIP8</accession>
<dbReference type="InterPro" id="IPR011335">
    <property type="entry name" value="Restrct_endonuc-II-like"/>
</dbReference>